<reference evidence="1 2" key="1">
    <citation type="journal article" date="2022" name="Genome Biol. Evol.">
        <title>The Spruce Budworm Genome: Reconstructing the Evolutionary History of Antifreeze Proteins.</title>
        <authorList>
            <person name="Beliveau C."/>
            <person name="Gagne P."/>
            <person name="Picq S."/>
            <person name="Vernygora O."/>
            <person name="Keeling C.I."/>
            <person name="Pinkney K."/>
            <person name="Doucet D."/>
            <person name="Wen F."/>
            <person name="Johnston J.S."/>
            <person name="Maaroufi H."/>
            <person name="Boyle B."/>
            <person name="Laroche J."/>
            <person name="Dewar K."/>
            <person name="Juretic N."/>
            <person name="Blackburn G."/>
            <person name="Nisole A."/>
            <person name="Brunet B."/>
            <person name="Brandao M."/>
            <person name="Lumley L."/>
            <person name="Duan J."/>
            <person name="Quan G."/>
            <person name="Lucarotti C.J."/>
            <person name="Roe A.D."/>
            <person name="Sperling F.A.H."/>
            <person name="Levesque R.C."/>
            <person name="Cusson M."/>
        </authorList>
    </citation>
    <scope>NUCLEOTIDE SEQUENCE [LARGE SCALE GENOMIC DNA]</scope>
    <source>
        <strain evidence="1">Glfc:IPQL:Cfum</strain>
    </source>
</reference>
<keyword evidence="2" id="KW-1185">Reference proteome</keyword>
<name>A0ACC0KX06_CHOFU</name>
<gene>
    <name evidence="1" type="ORF">MSG28_009305</name>
</gene>
<evidence type="ECO:0000313" key="1">
    <source>
        <dbReference type="EMBL" id="KAI8441033.1"/>
    </source>
</evidence>
<dbReference type="EMBL" id="CM046115">
    <property type="protein sequence ID" value="KAI8441033.1"/>
    <property type="molecule type" value="Genomic_DNA"/>
</dbReference>
<dbReference type="Proteomes" id="UP001064048">
    <property type="component" value="Chromosome 15"/>
</dbReference>
<sequence length="204" mass="22270">MSHQLGRVVSEILLRYYGEIVQQVGNDLFTYGSKTITMIMRSTGLPRSQVIESLRTLMKYDLASFEPSANEVIADYKLIPDNEKNISIITLKDTFVSLATAGYIQQAPVAEMKEGSEIPTLVPVATIVPELDGRALVQAMTSGNTADINDKENGAGFVSRCGDAGGGQWVVRVRRAAQETLCAVLDHTVTERLGSKAARIFRTM</sequence>
<organism evidence="1 2">
    <name type="scientific">Choristoneura fumiferana</name>
    <name type="common">Spruce budworm moth</name>
    <name type="synonym">Archips fumiferana</name>
    <dbReference type="NCBI Taxonomy" id="7141"/>
    <lineage>
        <taxon>Eukaryota</taxon>
        <taxon>Metazoa</taxon>
        <taxon>Ecdysozoa</taxon>
        <taxon>Arthropoda</taxon>
        <taxon>Hexapoda</taxon>
        <taxon>Insecta</taxon>
        <taxon>Pterygota</taxon>
        <taxon>Neoptera</taxon>
        <taxon>Endopterygota</taxon>
        <taxon>Lepidoptera</taxon>
        <taxon>Glossata</taxon>
        <taxon>Ditrysia</taxon>
        <taxon>Tortricoidea</taxon>
        <taxon>Tortricidae</taxon>
        <taxon>Tortricinae</taxon>
        <taxon>Choristoneura</taxon>
    </lineage>
</organism>
<proteinExistence type="predicted"/>
<evidence type="ECO:0000313" key="2">
    <source>
        <dbReference type="Proteomes" id="UP001064048"/>
    </source>
</evidence>
<comment type="caution">
    <text evidence="1">The sequence shown here is derived from an EMBL/GenBank/DDBJ whole genome shotgun (WGS) entry which is preliminary data.</text>
</comment>
<accession>A0ACC0KX06</accession>
<protein>
    <submittedName>
        <fullName evidence="1">Uncharacterized protein</fullName>
    </submittedName>
</protein>